<name>A0A419ER44_9BACT</name>
<evidence type="ECO:0000256" key="5">
    <source>
        <dbReference type="ARBA" id="ARBA00022741"/>
    </source>
</evidence>
<evidence type="ECO:0000256" key="9">
    <source>
        <dbReference type="SAM" id="Phobius"/>
    </source>
</evidence>
<dbReference type="PROSITE" id="PS50109">
    <property type="entry name" value="HIS_KIN"/>
    <property type="match status" value="1"/>
</dbReference>
<dbReference type="InterPro" id="IPR036097">
    <property type="entry name" value="HisK_dim/P_sf"/>
</dbReference>
<dbReference type="PANTHER" id="PTHR43065:SF46">
    <property type="entry name" value="C4-DICARBOXYLATE TRANSPORT SENSOR PROTEIN DCTB"/>
    <property type="match status" value="1"/>
</dbReference>
<evidence type="ECO:0000313" key="14">
    <source>
        <dbReference type="Proteomes" id="UP000285961"/>
    </source>
</evidence>
<dbReference type="SMART" id="SM00387">
    <property type="entry name" value="HATPase_c"/>
    <property type="match status" value="1"/>
</dbReference>
<dbReference type="InterPro" id="IPR004358">
    <property type="entry name" value="Sig_transdc_His_kin-like_C"/>
</dbReference>
<evidence type="ECO:0000259" key="10">
    <source>
        <dbReference type="PROSITE" id="PS50109"/>
    </source>
</evidence>
<dbReference type="SUPFAM" id="SSF55785">
    <property type="entry name" value="PYP-like sensor domain (PAS domain)"/>
    <property type="match status" value="1"/>
</dbReference>
<comment type="caution">
    <text evidence="13">The sequence shown here is derived from an EMBL/GenBank/DDBJ whole genome shotgun (WGS) entry which is preliminary data.</text>
</comment>
<feature type="transmembrane region" description="Helical" evidence="9">
    <location>
        <begin position="40"/>
        <end position="57"/>
    </location>
</feature>
<dbReference type="InterPro" id="IPR003594">
    <property type="entry name" value="HATPase_dom"/>
</dbReference>
<dbReference type="SMART" id="SM00388">
    <property type="entry name" value="HisKA"/>
    <property type="match status" value="1"/>
</dbReference>
<feature type="domain" description="Histidine kinase" evidence="10">
    <location>
        <begin position="269"/>
        <end position="486"/>
    </location>
</feature>
<evidence type="ECO:0000256" key="4">
    <source>
        <dbReference type="ARBA" id="ARBA00022679"/>
    </source>
</evidence>
<keyword evidence="9" id="KW-1133">Transmembrane helix</keyword>
<keyword evidence="4" id="KW-0808">Transferase</keyword>
<evidence type="ECO:0000256" key="6">
    <source>
        <dbReference type="ARBA" id="ARBA00022777"/>
    </source>
</evidence>
<dbReference type="SMART" id="SM00086">
    <property type="entry name" value="PAC"/>
    <property type="match status" value="1"/>
</dbReference>
<dbReference type="GO" id="GO:0006355">
    <property type="term" value="P:regulation of DNA-templated transcription"/>
    <property type="evidence" value="ECO:0007669"/>
    <property type="project" value="InterPro"/>
</dbReference>
<feature type="domain" description="PAS" evidence="11">
    <location>
        <begin position="119"/>
        <end position="188"/>
    </location>
</feature>
<dbReference type="Pfam" id="PF00512">
    <property type="entry name" value="HisKA"/>
    <property type="match status" value="1"/>
</dbReference>
<dbReference type="AlphaFoldDB" id="A0A419ER44"/>
<feature type="transmembrane region" description="Helical" evidence="9">
    <location>
        <begin position="62"/>
        <end position="79"/>
    </location>
</feature>
<keyword evidence="5" id="KW-0547">Nucleotide-binding</keyword>
<dbReference type="CDD" id="cd00130">
    <property type="entry name" value="PAS"/>
    <property type="match status" value="1"/>
</dbReference>
<feature type="domain" description="PAC" evidence="12">
    <location>
        <begin position="192"/>
        <end position="242"/>
    </location>
</feature>
<dbReference type="InterPro" id="IPR000700">
    <property type="entry name" value="PAS-assoc_C"/>
</dbReference>
<dbReference type="Gene3D" id="3.30.565.10">
    <property type="entry name" value="Histidine kinase-like ATPase, C-terminal domain"/>
    <property type="match status" value="1"/>
</dbReference>
<dbReference type="InterPro" id="IPR000014">
    <property type="entry name" value="PAS"/>
</dbReference>
<dbReference type="PANTHER" id="PTHR43065">
    <property type="entry name" value="SENSOR HISTIDINE KINASE"/>
    <property type="match status" value="1"/>
</dbReference>
<protein>
    <recommendedName>
        <fullName evidence="2">histidine kinase</fullName>
        <ecNumber evidence="2">2.7.13.3</ecNumber>
    </recommendedName>
</protein>
<dbReference type="Proteomes" id="UP000285961">
    <property type="component" value="Unassembled WGS sequence"/>
</dbReference>
<dbReference type="PRINTS" id="PR00344">
    <property type="entry name" value="BCTRLSENSOR"/>
</dbReference>
<dbReference type="NCBIfam" id="TIGR00229">
    <property type="entry name" value="sensory_box"/>
    <property type="match status" value="1"/>
</dbReference>
<gene>
    <name evidence="13" type="ORF">C4532_16980</name>
</gene>
<sequence length="497" mass="55649">MNEDIKTRRREVMRIGVMVLLLVAYGGLGVYFRIVLHTPIVYTHFAYIPIVLAGLWWGQKSIGIALLLAGMTFGFRLSGTGEGALWSDAARTLFFLTVASCIGFLSERVMKAQGAVRASEEKYKLLIDKSLAGIFVHRQGKIVFVNRRFCEMLGYEPHELLESSFARLIHEPDRNRRGELISERKDRAASDAHYECRFVSKDGEKIWVDLGSSMTSYEGEPAVLVNVYDITDRKEAEEKRQELLELSRRQEEQLVHAHRLAELGEMAASIAHEINQPLTAVKNFAKNTCYMIETNAGTPEDIRDNLHRIADQVDRASRIINQIRHLTRKSDRQFTLLDINSILRESVDFMAPQFRLHGIKVALELGDNLPLVMGDKIRLEQVFLNILANASQAMADTPERRLGIKTYLNTGSRPVVAEITDTGTGFTSEEGKKIFTPFYTTKQPGDGTGLGLSISLTIIKEHMGEIEAIGAPGVGSIFKVMLPSRNPVGIGEVEEND</sequence>
<dbReference type="CDD" id="cd00082">
    <property type="entry name" value="HisKA"/>
    <property type="match status" value="1"/>
</dbReference>
<dbReference type="Pfam" id="PF00989">
    <property type="entry name" value="PAS"/>
    <property type="match status" value="1"/>
</dbReference>
<dbReference type="InterPro" id="IPR003661">
    <property type="entry name" value="HisK_dim/P_dom"/>
</dbReference>
<proteinExistence type="predicted"/>
<organism evidence="13 14">
    <name type="scientific">Candidatus Abyssobacteria bacterium SURF_17</name>
    <dbReference type="NCBI Taxonomy" id="2093361"/>
    <lineage>
        <taxon>Bacteria</taxon>
        <taxon>Pseudomonadati</taxon>
        <taxon>Candidatus Hydrogenedentota</taxon>
        <taxon>Candidatus Abyssobacteria</taxon>
    </lineage>
</organism>
<keyword evidence="9" id="KW-0812">Transmembrane</keyword>
<comment type="catalytic activity">
    <reaction evidence="1">
        <text>ATP + protein L-histidine = ADP + protein N-phospho-L-histidine.</text>
        <dbReference type="EC" id="2.7.13.3"/>
    </reaction>
</comment>
<dbReference type="Gene3D" id="1.10.287.130">
    <property type="match status" value="1"/>
</dbReference>
<dbReference type="SMART" id="SM00091">
    <property type="entry name" value="PAS"/>
    <property type="match status" value="1"/>
</dbReference>
<evidence type="ECO:0000259" key="11">
    <source>
        <dbReference type="PROSITE" id="PS50112"/>
    </source>
</evidence>
<evidence type="ECO:0000256" key="3">
    <source>
        <dbReference type="ARBA" id="ARBA00022553"/>
    </source>
</evidence>
<dbReference type="SUPFAM" id="SSF47384">
    <property type="entry name" value="Homodimeric domain of signal transducing histidine kinase"/>
    <property type="match status" value="1"/>
</dbReference>
<dbReference type="PROSITE" id="PS50112">
    <property type="entry name" value="PAS"/>
    <property type="match status" value="1"/>
</dbReference>
<dbReference type="PROSITE" id="PS50113">
    <property type="entry name" value="PAC"/>
    <property type="match status" value="1"/>
</dbReference>
<dbReference type="GO" id="GO:0000155">
    <property type="term" value="F:phosphorelay sensor kinase activity"/>
    <property type="evidence" value="ECO:0007669"/>
    <property type="project" value="InterPro"/>
</dbReference>
<evidence type="ECO:0000256" key="1">
    <source>
        <dbReference type="ARBA" id="ARBA00000085"/>
    </source>
</evidence>
<evidence type="ECO:0000259" key="12">
    <source>
        <dbReference type="PROSITE" id="PS50113"/>
    </source>
</evidence>
<evidence type="ECO:0000256" key="8">
    <source>
        <dbReference type="ARBA" id="ARBA00023012"/>
    </source>
</evidence>
<reference evidence="13 14" key="1">
    <citation type="journal article" date="2017" name="ISME J.">
        <title>Energy and carbon metabolisms in a deep terrestrial subsurface fluid microbial community.</title>
        <authorList>
            <person name="Momper L."/>
            <person name="Jungbluth S.P."/>
            <person name="Lee M.D."/>
            <person name="Amend J.P."/>
        </authorList>
    </citation>
    <scope>NUCLEOTIDE SEQUENCE [LARGE SCALE GENOMIC DNA]</scope>
    <source>
        <strain evidence="13">SURF_17</strain>
    </source>
</reference>
<evidence type="ECO:0000256" key="7">
    <source>
        <dbReference type="ARBA" id="ARBA00022840"/>
    </source>
</evidence>
<dbReference type="InterPro" id="IPR035965">
    <property type="entry name" value="PAS-like_dom_sf"/>
</dbReference>
<keyword evidence="9" id="KW-0472">Membrane</keyword>
<keyword evidence="6" id="KW-0418">Kinase</keyword>
<dbReference type="InterPro" id="IPR001610">
    <property type="entry name" value="PAC"/>
</dbReference>
<dbReference type="SUPFAM" id="SSF55874">
    <property type="entry name" value="ATPase domain of HSP90 chaperone/DNA topoisomerase II/histidine kinase"/>
    <property type="match status" value="1"/>
</dbReference>
<feature type="transmembrane region" description="Helical" evidence="9">
    <location>
        <begin position="12"/>
        <end position="34"/>
    </location>
</feature>
<dbReference type="InterPro" id="IPR036890">
    <property type="entry name" value="HATPase_C_sf"/>
</dbReference>
<dbReference type="InterPro" id="IPR013767">
    <property type="entry name" value="PAS_fold"/>
</dbReference>
<dbReference type="EC" id="2.7.13.3" evidence="2"/>
<keyword evidence="8" id="KW-0902">Two-component regulatory system</keyword>
<accession>A0A419ER44</accession>
<dbReference type="EMBL" id="QZKI01000121">
    <property type="protein sequence ID" value="RJP65920.1"/>
    <property type="molecule type" value="Genomic_DNA"/>
</dbReference>
<dbReference type="Gene3D" id="3.30.450.20">
    <property type="entry name" value="PAS domain"/>
    <property type="match status" value="1"/>
</dbReference>
<evidence type="ECO:0000313" key="13">
    <source>
        <dbReference type="EMBL" id="RJP65920.1"/>
    </source>
</evidence>
<keyword evidence="7" id="KW-0067">ATP-binding</keyword>
<keyword evidence="3" id="KW-0597">Phosphoprotein</keyword>
<dbReference type="InterPro" id="IPR005467">
    <property type="entry name" value="His_kinase_dom"/>
</dbReference>
<dbReference type="Pfam" id="PF02518">
    <property type="entry name" value="HATPase_c"/>
    <property type="match status" value="1"/>
</dbReference>
<evidence type="ECO:0000256" key="2">
    <source>
        <dbReference type="ARBA" id="ARBA00012438"/>
    </source>
</evidence>
<dbReference type="GO" id="GO:0005524">
    <property type="term" value="F:ATP binding"/>
    <property type="evidence" value="ECO:0007669"/>
    <property type="project" value="UniProtKB-KW"/>
</dbReference>